<organism evidence="5 6">
    <name type="scientific">Protopolystoma xenopodis</name>
    <dbReference type="NCBI Taxonomy" id="117903"/>
    <lineage>
        <taxon>Eukaryota</taxon>
        <taxon>Metazoa</taxon>
        <taxon>Spiralia</taxon>
        <taxon>Lophotrochozoa</taxon>
        <taxon>Platyhelminthes</taxon>
        <taxon>Monogenea</taxon>
        <taxon>Polyopisthocotylea</taxon>
        <taxon>Polystomatidea</taxon>
        <taxon>Polystomatidae</taxon>
        <taxon>Protopolystoma</taxon>
    </lineage>
</organism>
<dbReference type="SUPFAM" id="SSF56399">
    <property type="entry name" value="ADP-ribosylation"/>
    <property type="match status" value="1"/>
</dbReference>
<evidence type="ECO:0000256" key="4">
    <source>
        <dbReference type="SAM" id="MobiDB-lite"/>
    </source>
</evidence>
<accession>A0A3S5BVQ5</accession>
<dbReference type="OrthoDB" id="419694at2759"/>
<dbReference type="PANTHER" id="PTHR12684:SF2">
    <property type="entry name" value="TRNA 2'-PHOSPHOTRANSFERASE 1"/>
    <property type="match status" value="1"/>
</dbReference>
<name>A0A3S5BVQ5_9PLAT</name>
<evidence type="ECO:0000256" key="3">
    <source>
        <dbReference type="ARBA" id="ARBA00047949"/>
    </source>
</evidence>
<evidence type="ECO:0000256" key="1">
    <source>
        <dbReference type="ARBA" id="ARBA00003343"/>
    </source>
</evidence>
<gene>
    <name evidence="5" type="ORF">PXEA_LOCUS14004</name>
</gene>
<dbReference type="InterPro" id="IPR042080">
    <property type="entry name" value="RNA_2'-PTrans_N"/>
</dbReference>
<dbReference type="Proteomes" id="UP000784294">
    <property type="component" value="Unassembled WGS sequence"/>
</dbReference>
<comment type="caution">
    <text evidence="5">The sequence shown here is derived from an EMBL/GenBank/DDBJ whole genome shotgun (WGS) entry which is preliminary data.</text>
</comment>
<dbReference type="EMBL" id="CAAALY010047049">
    <property type="protein sequence ID" value="VEL20564.1"/>
    <property type="molecule type" value="Genomic_DNA"/>
</dbReference>
<dbReference type="Pfam" id="PF01885">
    <property type="entry name" value="PTS_2-RNA"/>
    <property type="match status" value="1"/>
</dbReference>
<dbReference type="PANTHER" id="PTHR12684">
    <property type="entry name" value="PUTATIVE PHOSPHOTRANSFERASE"/>
    <property type="match status" value="1"/>
</dbReference>
<feature type="compositionally biased region" description="Low complexity" evidence="4">
    <location>
        <begin position="24"/>
        <end position="34"/>
    </location>
</feature>
<dbReference type="EC" id="2.7.1.160" evidence="2"/>
<comment type="function">
    <text evidence="1">Catalyzes the last step of tRNA splicing, the transfer of the splice junction 2'-phosphate from ligated tRNA to NAD to produce ADP-ribose 1''-2'' cyclic phosphate.</text>
</comment>
<reference evidence="5" key="1">
    <citation type="submission" date="2018-11" db="EMBL/GenBank/DDBJ databases">
        <authorList>
            <consortium name="Pathogen Informatics"/>
        </authorList>
    </citation>
    <scope>NUCLEOTIDE SEQUENCE</scope>
</reference>
<keyword evidence="6" id="KW-1185">Reference proteome</keyword>
<dbReference type="InterPro" id="IPR002745">
    <property type="entry name" value="Ptrans_KptA/Tpt1"/>
</dbReference>
<evidence type="ECO:0000313" key="6">
    <source>
        <dbReference type="Proteomes" id="UP000784294"/>
    </source>
</evidence>
<proteinExistence type="predicted"/>
<protein>
    <recommendedName>
        <fullName evidence="2">2'-phosphotransferase</fullName>
        <ecNumber evidence="2">2.7.1.160</ecNumber>
    </recommendedName>
</protein>
<evidence type="ECO:0000256" key="2">
    <source>
        <dbReference type="ARBA" id="ARBA00012007"/>
    </source>
</evidence>
<feature type="non-terminal residue" evidence="5">
    <location>
        <position position="1"/>
    </location>
</feature>
<dbReference type="AlphaFoldDB" id="A0A3S5BVQ5"/>
<evidence type="ECO:0000313" key="5">
    <source>
        <dbReference type="EMBL" id="VEL20564.1"/>
    </source>
</evidence>
<feature type="region of interest" description="Disordered" evidence="4">
    <location>
        <begin position="1"/>
        <end position="34"/>
    </location>
</feature>
<dbReference type="GO" id="GO:0006388">
    <property type="term" value="P:tRNA splicing, via endonucleolytic cleavage and ligation"/>
    <property type="evidence" value="ECO:0007669"/>
    <property type="project" value="TreeGrafter"/>
</dbReference>
<dbReference type="GO" id="GO:0000215">
    <property type="term" value="F:tRNA 2'-phosphotransferase activity"/>
    <property type="evidence" value="ECO:0007669"/>
    <property type="project" value="UniProtKB-EC"/>
</dbReference>
<sequence>APTSAPPPRPKPRQTLWHQSQADSTCTPSPRPSSPGRCLHGALVLTLYAWHHLFTHSRRRLASTDLLFHIRNLGSSEGVLPTPDTIALNPLLSVKALFLFSLGGFLYLDEVLNLRQFKGVSEEEVITVVEKNNKQRFELRSDPNNPSRTQIRAFQGHSVPLRLDFCQIAFGISSEGCESCATRGRYCPIATDFLCPFFGAIRQADKLLQKKSMSILVRVL</sequence>
<dbReference type="Gene3D" id="1.10.10.970">
    <property type="entry name" value="RNA 2'-phosphotransferase, Tpt1/KptA family, N-terminal domain"/>
    <property type="match status" value="1"/>
</dbReference>
<comment type="catalytic activity">
    <reaction evidence="3">
        <text>2'-phospho-[ligated tRNA] + NAD(+) = mature tRNA + ADP-alpha-D-ribose 1'',2''-cyclic phosphate + nicotinamide</text>
        <dbReference type="Rhea" id="RHEA:23324"/>
        <dbReference type="Rhea" id="RHEA-COMP:11106"/>
        <dbReference type="Rhea" id="RHEA-COMP:11107"/>
        <dbReference type="ChEBI" id="CHEBI:17154"/>
        <dbReference type="ChEBI" id="CHEBI:57540"/>
        <dbReference type="ChEBI" id="CHEBI:76596"/>
        <dbReference type="ChEBI" id="CHEBI:82883"/>
        <dbReference type="ChEBI" id="CHEBI:85027"/>
        <dbReference type="EC" id="2.7.1.160"/>
    </reaction>
</comment>